<feature type="binding site" evidence="7">
    <location>
        <position position="38"/>
    </location>
    <ligand>
        <name>NADP(+)</name>
        <dbReference type="ChEBI" id="CHEBI:58349"/>
    </ligand>
</feature>
<evidence type="ECO:0000256" key="4">
    <source>
        <dbReference type="ARBA" id="ARBA00058118"/>
    </source>
</evidence>
<comment type="function">
    <text evidence="4 5">Catalyzes the reduction of 1-pyrroline-5-carboxylate (PCA) to L-proline.</text>
</comment>
<dbReference type="SUPFAM" id="SSF48179">
    <property type="entry name" value="6-phosphogluconate dehydrogenase C-terminal domain-like"/>
    <property type="match status" value="1"/>
</dbReference>
<dbReference type="Pfam" id="PF14748">
    <property type="entry name" value="P5CR_dimer"/>
    <property type="match status" value="1"/>
</dbReference>
<dbReference type="PIRSF" id="PIRSF000193">
    <property type="entry name" value="Pyrrol-5-carb_rd"/>
    <property type="match status" value="1"/>
</dbReference>
<dbReference type="HAMAP" id="MF_01925">
    <property type="entry name" value="P5C_reductase"/>
    <property type="match status" value="1"/>
</dbReference>
<comment type="catalytic activity">
    <reaction evidence="5">
        <text>L-proline + NAD(+) = (S)-1-pyrroline-5-carboxylate + NADH + 2 H(+)</text>
        <dbReference type="Rhea" id="RHEA:14105"/>
        <dbReference type="ChEBI" id="CHEBI:15378"/>
        <dbReference type="ChEBI" id="CHEBI:17388"/>
        <dbReference type="ChEBI" id="CHEBI:57540"/>
        <dbReference type="ChEBI" id="CHEBI:57945"/>
        <dbReference type="ChEBI" id="CHEBI:60039"/>
        <dbReference type="EC" id="1.5.1.2"/>
    </reaction>
</comment>
<evidence type="ECO:0000256" key="6">
    <source>
        <dbReference type="NCBIfam" id="TIGR00112"/>
    </source>
</evidence>
<dbReference type="Gene3D" id="3.40.50.720">
    <property type="entry name" value="NAD(P)-binding Rossmann-like Domain"/>
    <property type="match status" value="1"/>
</dbReference>
<keyword evidence="5 8" id="KW-0641">Proline biosynthesis</keyword>
<evidence type="ECO:0000256" key="8">
    <source>
        <dbReference type="RuleBase" id="RU003903"/>
    </source>
</evidence>
<evidence type="ECO:0000256" key="2">
    <source>
        <dbReference type="ARBA" id="ARBA00022857"/>
    </source>
</evidence>
<dbReference type="EMBL" id="JACGWX010000007">
    <property type="protein sequence ID" value="MBA8848808.1"/>
    <property type="molecule type" value="Genomic_DNA"/>
</dbReference>
<keyword evidence="5" id="KW-0963">Cytoplasm</keyword>
<dbReference type="GO" id="GO:0004735">
    <property type="term" value="F:pyrroline-5-carboxylate reductase activity"/>
    <property type="evidence" value="ECO:0007669"/>
    <property type="project" value="UniProtKB-UniRule"/>
</dbReference>
<organism evidence="11 12">
    <name type="scientific">Microcella alkalica</name>
    <dbReference type="NCBI Taxonomy" id="355930"/>
    <lineage>
        <taxon>Bacteria</taxon>
        <taxon>Bacillati</taxon>
        <taxon>Actinomycetota</taxon>
        <taxon>Actinomycetes</taxon>
        <taxon>Micrococcales</taxon>
        <taxon>Microbacteriaceae</taxon>
        <taxon>Microcella</taxon>
    </lineage>
</organism>
<dbReference type="GO" id="GO:0005737">
    <property type="term" value="C:cytoplasm"/>
    <property type="evidence" value="ECO:0007669"/>
    <property type="project" value="UniProtKB-SubCell"/>
</dbReference>
<comment type="similarity">
    <text evidence="1 5 8">Belongs to the pyrroline-5-carboxylate reductase family.</text>
</comment>
<dbReference type="InterPro" id="IPR008927">
    <property type="entry name" value="6-PGluconate_DH-like_C_sf"/>
</dbReference>
<evidence type="ECO:0000256" key="1">
    <source>
        <dbReference type="ARBA" id="ARBA00005525"/>
    </source>
</evidence>
<evidence type="ECO:0000259" key="9">
    <source>
        <dbReference type="Pfam" id="PF03807"/>
    </source>
</evidence>
<dbReference type="Pfam" id="PF03807">
    <property type="entry name" value="F420_oxidored"/>
    <property type="match status" value="1"/>
</dbReference>
<dbReference type="InterPro" id="IPR028939">
    <property type="entry name" value="P5C_Rdtase_cat_N"/>
</dbReference>
<keyword evidence="12" id="KW-1185">Reference proteome</keyword>
<feature type="domain" description="Pyrroline-5-carboxylate reductase catalytic N-terminal" evidence="9">
    <location>
        <begin position="8"/>
        <end position="106"/>
    </location>
</feature>
<evidence type="ECO:0000313" key="12">
    <source>
        <dbReference type="Proteomes" id="UP000585905"/>
    </source>
</evidence>
<dbReference type="Proteomes" id="UP000585905">
    <property type="component" value="Unassembled WGS sequence"/>
</dbReference>
<feature type="domain" description="Pyrroline-5-carboxylate reductase dimerisation" evidence="10">
    <location>
        <begin position="167"/>
        <end position="271"/>
    </location>
</feature>
<dbReference type="SUPFAM" id="SSF51735">
    <property type="entry name" value="NAD(P)-binding Rossmann-fold domains"/>
    <property type="match status" value="1"/>
</dbReference>
<reference evidence="11 12" key="1">
    <citation type="submission" date="2020-07" db="EMBL/GenBank/DDBJ databases">
        <title>Sequencing the genomes of 1000 actinobacteria strains.</title>
        <authorList>
            <person name="Klenk H.-P."/>
        </authorList>
    </citation>
    <scope>NUCLEOTIDE SEQUENCE [LARGE SCALE GENOMIC DNA]</scope>
    <source>
        <strain evidence="11 12">DSM 19663</strain>
    </source>
</reference>
<dbReference type="PANTHER" id="PTHR11645">
    <property type="entry name" value="PYRROLINE-5-CARBOXYLATE REDUCTASE"/>
    <property type="match status" value="1"/>
</dbReference>
<evidence type="ECO:0000256" key="7">
    <source>
        <dbReference type="PIRSR" id="PIRSR000193-1"/>
    </source>
</evidence>
<name>A0A839EGW9_9MICO</name>
<dbReference type="InterPro" id="IPR036291">
    <property type="entry name" value="NAD(P)-bd_dom_sf"/>
</dbReference>
<sequence>MSSPLPSIAIVGTGSMGGAILAGLRRPDVAVEGVRVTTRTEASAAALRAQGVEARAIEHDSAANDWVVEGARVVVLGVKPLQITGLLAEIEQELDPRALVVSVAAGVTTASMEAVVPNPVVRAMPNTPSLIRRGVTGISAGSRADRSELALATALFRTVGTVIELPESQIDALSTVSGSGPAYVFLLIEEFTRAAQSLGFDDDVARLMVQETFLGATLLLESTGADPEELRRRVTSPKGTTERAIAVLQEADLAEVFERATAAALARARELAAGT</sequence>
<dbReference type="RefSeq" id="WP_182491590.1">
    <property type="nucleotide sequence ID" value="NZ_BAAAOV010000001.1"/>
</dbReference>
<evidence type="ECO:0000256" key="5">
    <source>
        <dbReference type="HAMAP-Rule" id="MF_01925"/>
    </source>
</evidence>
<evidence type="ECO:0000313" key="11">
    <source>
        <dbReference type="EMBL" id="MBA8848808.1"/>
    </source>
</evidence>
<gene>
    <name evidence="5" type="primary">proC</name>
    <name evidence="11" type="ORF">FHX53_002422</name>
</gene>
<keyword evidence="3 5" id="KW-0560">Oxidoreductase</keyword>
<protein>
    <recommendedName>
        <fullName evidence="5 6">Pyrroline-5-carboxylate reductase</fullName>
        <shortName evidence="5">P5C reductase</shortName>
        <shortName evidence="5">P5CR</shortName>
        <ecNumber evidence="5 6">1.5.1.2</ecNumber>
    </recommendedName>
    <alternativeName>
        <fullName evidence="5">PCA reductase</fullName>
    </alternativeName>
</protein>
<dbReference type="GO" id="GO:0055129">
    <property type="term" value="P:L-proline biosynthetic process"/>
    <property type="evidence" value="ECO:0007669"/>
    <property type="project" value="UniProtKB-UniRule"/>
</dbReference>
<dbReference type="PANTHER" id="PTHR11645:SF0">
    <property type="entry name" value="PYRROLINE-5-CARBOXYLATE REDUCTASE 3"/>
    <property type="match status" value="1"/>
</dbReference>
<dbReference type="InterPro" id="IPR053790">
    <property type="entry name" value="P5CR-like_CS"/>
</dbReference>
<proteinExistence type="inferred from homology"/>
<evidence type="ECO:0000259" key="10">
    <source>
        <dbReference type="Pfam" id="PF14748"/>
    </source>
</evidence>
<dbReference type="InterPro" id="IPR029036">
    <property type="entry name" value="P5CR_dimer"/>
</dbReference>
<comment type="subcellular location">
    <subcellularLocation>
        <location evidence="5">Cytoplasm</location>
    </subcellularLocation>
</comment>
<dbReference type="EC" id="1.5.1.2" evidence="5 6"/>
<comment type="caution">
    <text evidence="11">The sequence shown here is derived from an EMBL/GenBank/DDBJ whole genome shotgun (WGS) entry which is preliminary data.</text>
</comment>
<comment type="catalytic activity">
    <reaction evidence="5 8">
        <text>L-proline + NADP(+) = (S)-1-pyrroline-5-carboxylate + NADPH + 2 H(+)</text>
        <dbReference type="Rhea" id="RHEA:14109"/>
        <dbReference type="ChEBI" id="CHEBI:15378"/>
        <dbReference type="ChEBI" id="CHEBI:17388"/>
        <dbReference type="ChEBI" id="CHEBI:57783"/>
        <dbReference type="ChEBI" id="CHEBI:58349"/>
        <dbReference type="ChEBI" id="CHEBI:60039"/>
        <dbReference type="EC" id="1.5.1.2"/>
    </reaction>
</comment>
<feature type="binding site" evidence="7">
    <location>
        <position position="64"/>
    </location>
    <ligand>
        <name>NADPH</name>
        <dbReference type="ChEBI" id="CHEBI:57783"/>
    </ligand>
</feature>
<evidence type="ECO:0000256" key="3">
    <source>
        <dbReference type="ARBA" id="ARBA00023002"/>
    </source>
</evidence>
<keyword evidence="2 5" id="KW-0521">NADP</keyword>
<dbReference type="FunFam" id="1.10.3730.10:FF:000001">
    <property type="entry name" value="Pyrroline-5-carboxylate reductase"/>
    <property type="match status" value="1"/>
</dbReference>
<dbReference type="AlphaFoldDB" id="A0A839EGW9"/>
<dbReference type="PROSITE" id="PS00521">
    <property type="entry name" value="P5CR"/>
    <property type="match status" value="1"/>
</dbReference>
<dbReference type="UniPathway" id="UPA00098">
    <property type="reaction ID" value="UER00361"/>
</dbReference>
<accession>A0A839EGW9</accession>
<dbReference type="Gene3D" id="1.10.3730.10">
    <property type="entry name" value="ProC C-terminal domain-like"/>
    <property type="match status" value="1"/>
</dbReference>
<dbReference type="NCBIfam" id="TIGR00112">
    <property type="entry name" value="proC"/>
    <property type="match status" value="1"/>
</dbReference>
<dbReference type="InterPro" id="IPR000304">
    <property type="entry name" value="Pyrroline-COOH_reductase"/>
</dbReference>
<keyword evidence="5 8" id="KW-0028">Amino-acid biosynthesis</keyword>
<comment type="pathway">
    <text evidence="5 8">Amino-acid biosynthesis; L-proline biosynthesis; L-proline from L-glutamate 5-semialdehyde: step 1/1.</text>
</comment>